<keyword evidence="3" id="KW-1185">Reference proteome</keyword>
<evidence type="ECO:0000313" key="2">
    <source>
        <dbReference type="EMBL" id="KAG2228900.1"/>
    </source>
</evidence>
<dbReference type="AlphaFoldDB" id="A0A8H7SI32"/>
<name>A0A8H7SI32_9FUNG</name>
<evidence type="ECO:0000259" key="1">
    <source>
        <dbReference type="PROSITE" id="PS50181"/>
    </source>
</evidence>
<feature type="domain" description="F-box" evidence="1">
    <location>
        <begin position="2"/>
        <end position="56"/>
    </location>
</feature>
<reference evidence="2" key="1">
    <citation type="submission" date="2021-01" db="EMBL/GenBank/DDBJ databases">
        <title>Metabolic potential, ecology and presence of endohyphal bacteria is reflected in genomic diversity of Mucoromycotina.</title>
        <authorList>
            <person name="Muszewska A."/>
            <person name="Okrasinska A."/>
            <person name="Steczkiewicz K."/>
            <person name="Drgas O."/>
            <person name="Orlowska M."/>
            <person name="Perlinska-Lenart U."/>
            <person name="Aleksandrzak-Piekarczyk T."/>
            <person name="Szatraj K."/>
            <person name="Zielenkiewicz U."/>
            <person name="Pilsyk S."/>
            <person name="Malc E."/>
            <person name="Mieczkowski P."/>
            <person name="Kruszewska J.S."/>
            <person name="Biernat P."/>
            <person name="Pawlowska J."/>
        </authorList>
    </citation>
    <scope>NUCLEOTIDE SEQUENCE</scope>
    <source>
        <strain evidence="2">WA0000018081</strain>
    </source>
</reference>
<dbReference type="EMBL" id="JAEPRE010000340">
    <property type="protein sequence ID" value="KAG2228900.1"/>
    <property type="molecule type" value="Genomic_DNA"/>
</dbReference>
<sequence length="389" mass="44100">MSNNLSQLPFELILKISRYLEFSDIWYLSTCSHPLRILSYNILKQHYNIDLIRPRIINPLNNLVHAAVAYLGRHGIENKTIQPHVLQSVANHMAMAIYDRLPSATDRVVSLDFLLDKTLSVLLDHCLSDPTLPPDSNNCNIATGNPTTPEYVPLDSTTKDEHIDIFGSKQTGVLMIDFLVALNQNISVLFDTELADELHHRLLIDHLHRLLDSIKCKYHAYHINLSSYSQNTPNINIRQTSHWDDLKSFTKVICALVQTNLVTAKDVEEIASYHINQFFLTRPSDVSLTTQDGFKILIRNPNSNLMIVNSVTKHESPAFYYQWKLWLQETLLRLSIMLDIFRSIIGKPDASPPEIGQLSLLLQETAAAVSLSKTAAEDDNTQNAHIITT</sequence>
<dbReference type="InterPro" id="IPR036047">
    <property type="entry name" value="F-box-like_dom_sf"/>
</dbReference>
<protein>
    <recommendedName>
        <fullName evidence="1">F-box domain-containing protein</fullName>
    </recommendedName>
</protein>
<dbReference type="SUPFAM" id="SSF81383">
    <property type="entry name" value="F-box domain"/>
    <property type="match status" value="1"/>
</dbReference>
<dbReference type="InterPro" id="IPR001810">
    <property type="entry name" value="F-box_dom"/>
</dbReference>
<organism evidence="2 3">
    <name type="scientific">Thamnidium elegans</name>
    <dbReference type="NCBI Taxonomy" id="101142"/>
    <lineage>
        <taxon>Eukaryota</taxon>
        <taxon>Fungi</taxon>
        <taxon>Fungi incertae sedis</taxon>
        <taxon>Mucoromycota</taxon>
        <taxon>Mucoromycotina</taxon>
        <taxon>Mucoromycetes</taxon>
        <taxon>Mucorales</taxon>
        <taxon>Mucorineae</taxon>
        <taxon>Mucoraceae</taxon>
        <taxon>Thamnidium</taxon>
    </lineage>
</organism>
<gene>
    <name evidence="2" type="ORF">INT48_003137</name>
</gene>
<dbReference type="PROSITE" id="PS50181">
    <property type="entry name" value="FBOX"/>
    <property type="match status" value="1"/>
</dbReference>
<proteinExistence type="predicted"/>
<dbReference type="Proteomes" id="UP000613177">
    <property type="component" value="Unassembled WGS sequence"/>
</dbReference>
<comment type="caution">
    <text evidence="2">The sequence shown here is derived from an EMBL/GenBank/DDBJ whole genome shotgun (WGS) entry which is preliminary data.</text>
</comment>
<evidence type="ECO:0000313" key="3">
    <source>
        <dbReference type="Proteomes" id="UP000613177"/>
    </source>
</evidence>
<accession>A0A8H7SI32</accession>